<name>A0A1H7JSD8_AQUAM</name>
<evidence type="ECO:0000256" key="1">
    <source>
        <dbReference type="SAM" id="Phobius"/>
    </source>
</evidence>
<feature type="transmembrane region" description="Helical" evidence="1">
    <location>
        <begin position="387"/>
        <end position="411"/>
    </location>
</feature>
<dbReference type="STRING" id="1038014.SAMN04487910_1059"/>
<dbReference type="Pfam" id="PF18940">
    <property type="entry name" value="DUF5687"/>
    <property type="match status" value="1"/>
</dbReference>
<feature type="transmembrane region" description="Helical" evidence="1">
    <location>
        <begin position="287"/>
        <end position="307"/>
    </location>
</feature>
<feature type="transmembrane region" description="Helical" evidence="1">
    <location>
        <begin position="179"/>
        <end position="197"/>
    </location>
</feature>
<feature type="transmembrane region" description="Helical" evidence="1">
    <location>
        <begin position="153"/>
        <end position="172"/>
    </location>
</feature>
<feature type="transmembrane region" description="Helical" evidence="1">
    <location>
        <begin position="217"/>
        <end position="234"/>
    </location>
</feature>
<dbReference type="InterPro" id="IPR043742">
    <property type="entry name" value="DUF5687"/>
</dbReference>
<reference evidence="2 3" key="1">
    <citation type="submission" date="2016-10" db="EMBL/GenBank/DDBJ databases">
        <authorList>
            <person name="de Groot N.N."/>
        </authorList>
    </citation>
    <scope>NUCLEOTIDE SEQUENCE [LARGE SCALE GENOMIC DNA]</scope>
    <source>
        <strain evidence="2 3">DSM 25232</strain>
    </source>
</reference>
<dbReference type="Proteomes" id="UP000198521">
    <property type="component" value="Unassembled WGS sequence"/>
</dbReference>
<dbReference type="AlphaFoldDB" id="A0A1H7JSD8"/>
<feature type="transmembrane region" description="Helical" evidence="1">
    <location>
        <begin position="459"/>
        <end position="479"/>
    </location>
</feature>
<feature type="transmembrane region" description="Helical" evidence="1">
    <location>
        <begin position="74"/>
        <end position="92"/>
    </location>
</feature>
<feature type="transmembrane region" description="Helical" evidence="1">
    <location>
        <begin position="432"/>
        <end position="453"/>
    </location>
</feature>
<keyword evidence="1" id="KW-0812">Transmembrane</keyword>
<keyword evidence="3" id="KW-1185">Reference proteome</keyword>
<accession>A0A1H7JSD8</accession>
<keyword evidence="1" id="KW-0472">Membrane</keyword>
<proteinExistence type="predicted"/>
<feature type="transmembrane region" description="Helical" evidence="1">
    <location>
        <begin position="38"/>
        <end position="62"/>
    </location>
</feature>
<evidence type="ECO:0000313" key="2">
    <source>
        <dbReference type="EMBL" id="SEK76415.1"/>
    </source>
</evidence>
<evidence type="ECO:0008006" key="4">
    <source>
        <dbReference type="Google" id="ProtNLM"/>
    </source>
</evidence>
<feature type="transmembrane region" description="Helical" evidence="1">
    <location>
        <begin position="313"/>
        <end position="338"/>
    </location>
</feature>
<dbReference type="EMBL" id="FOAB01000002">
    <property type="protein sequence ID" value="SEK76415.1"/>
    <property type="molecule type" value="Genomic_DNA"/>
</dbReference>
<feature type="transmembrane region" description="Helical" evidence="1">
    <location>
        <begin position="113"/>
        <end position="133"/>
    </location>
</feature>
<protein>
    <recommendedName>
        <fullName evidence="4">ABC-2 type transport system permease protein</fullName>
    </recommendedName>
</protein>
<gene>
    <name evidence="2" type="ORF">SAMN04487910_1059</name>
</gene>
<feature type="transmembrane region" description="Helical" evidence="1">
    <location>
        <begin position="359"/>
        <end position="381"/>
    </location>
</feature>
<organism evidence="2 3">
    <name type="scientific">Aquimarina amphilecti</name>
    <dbReference type="NCBI Taxonomy" id="1038014"/>
    <lineage>
        <taxon>Bacteria</taxon>
        <taxon>Pseudomonadati</taxon>
        <taxon>Bacteroidota</taxon>
        <taxon>Flavobacteriia</taxon>
        <taxon>Flavobacteriales</taxon>
        <taxon>Flavobacteriaceae</taxon>
        <taxon>Aquimarina</taxon>
    </lineage>
</organism>
<sequence length="502" mass="57255">MFPASFKTNTTMFKHFISLQWKSFWRSASASSGVWMKIFMGFWAVYFILMMMGGSFIAYKYISKDLCLDPLEVVNRFLIYWWAFDLIFRYALQKMPVINIKPLLILPFSKSKIVSFALGKTMLSFFNIIHAFFFVPFSVLLIANGDAPVLNVLLWNIGLIALIYANNFLNILLNNKDSLIYGVGGVIALLGGLHYFGYFDVTQYTAPFFQGLYESKFLVAIPVVVAIALYIIAFKSFVKDLYLDAGLATKSKTVKTENLEWLDRFGKTAVFLKNDIKLIKRNKRARSTVIVSVLFLFYGLLFFTGAVEVYDGPVWRIFAGIFVSGGFLMSFGQFVPSWDSSYYPLMMSQNIKYREYLSSKWWLMVIATFISAVLASGYLYFGWEAYLAVVVGAIYNMGMNAHVVLWAGAYVKTPIDLTSNKKAFGDKQSFNMKTLMLSLPKLALPMVLYAIGHYAYSPYAGYALVAVAGIAGFAFRNMVFDKIERIYRTEKYKTIWAYKQKK</sequence>
<keyword evidence="1" id="KW-1133">Transmembrane helix</keyword>
<evidence type="ECO:0000313" key="3">
    <source>
        <dbReference type="Proteomes" id="UP000198521"/>
    </source>
</evidence>